<dbReference type="PANTHER" id="PTHR46134">
    <property type="entry name" value="DRONGO, ISOFORM F"/>
    <property type="match status" value="1"/>
</dbReference>
<dbReference type="GO" id="GO:0005096">
    <property type="term" value="F:GTPase activator activity"/>
    <property type="evidence" value="ECO:0007669"/>
    <property type="project" value="InterPro"/>
</dbReference>
<evidence type="ECO:0000256" key="2">
    <source>
        <dbReference type="ARBA" id="ARBA00022737"/>
    </source>
</evidence>
<dbReference type="CDD" id="cd08838">
    <property type="entry name" value="ArfGap_AGFG"/>
    <property type="match status" value="1"/>
</dbReference>
<feature type="compositionally biased region" description="Polar residues" evidence="6">
    <location>
        <begin position="469"/>
        <end position="499"/>
    </location>
</feature>
<feature type="compositionally biased region" description="Basic and acidic residues" evidence="6">
    <location>
        <begin position="117"/>
        <end position="130"/>
    </location>
</feature>
<dbReference type="Gene3D" id="1.10.220.150">
    <property type="entry name" value="Arf GTPase activating protein"/>
    <property type="match status" value="1"/>
</dbReference>
<gene>
    <name evidence="8" type="ORF">DSTB1V02_LOCUS5893</name>
</gene>
<feature type="region of interest" description="Disordered" evidence="6">
    <location>
        <begin position="628"/>
        <end position="657"/>
    </location>
</feature>
<feature type="region of interest" description="Disordered" evidence="6">
    <location>
        <begin position="464"/>
        <end position="503"/>
    </location>
</feature>
<evidence type="ECO:0000259" key="7">
    <source>
        <dbReference type="PROSITE" id="PS50115"/>
    </source>
</evidence>
<keyword evidence="1" id="KW-0479">Metal-binding</keyword>
<evidence type="ECO:0000313" key="8">
    <source>
        <dbReference type="EMBL" id="CAD7246029.1"/>
    </source>
</evidence>
<dbReference type="Pfam" id="PF01412">
    <property type="entry name" value="ArfGap"/>
    <property type="match status" value="1"/>
</dbReference>
<dbReference type="InterPro" id="IPR038508">
    <property type="entry name" value="ArfGAP_dom_sf"/>
</dbReference>
<dbReference type="InterPro" id="IPR052248">
    <property type="entry name" value="Arf-GAP_FG-repeat_protein"/>
</dbReference>
<dbReference type="InterPro" id="IPR001164">
    <property type="entry name" value="ArfGAP_dom"/>
</dbReference>
<dbReference type="PANTHER" id="PTHR46134:SF3">
    <property type="entry name" value="ARFGAP WITH FG REPEATS 1"/>
    <property type="match status" value="1"/>
</dbReference>
<organism evidence="8">
    <name type="scientific">Darwinula stevensoni</name>
    <dbReference type="NCBI Taxonomy" id="69355"/>
    <lineage>
        <taxon>Eukaryota</taxon>
        <taxon>Metazoa</taxon>
        <taxon>Ecdysozoa</taxon>
        <taxon>Arthropoda</taxon>
        <taxon>Crustacea</taxon>
        <taxon>Oligostraca</taxon>
        <taxon>Ostracoda</taxon>
        <taxon>Podocopa</taxon>
        <taxon>Podocopida</taxon>
        <taxon>Darwinulocopina</taxon>
        <taxon>Darwinuloidea</taxon>
        <taxon>Darwinulidae</taxon>
        <taxon>Darwinula</taxon>
    </lineage>
</organism>
<feature type="region of interest" description="Disordered" evidence="6">
    <location>
        <begin position="100"/>
        <end position="130"/>
    </location>
</feature>
<protein>
    <recommendedName>
        <fullName evidence="7">Arf-GAP domain-containing protein</fullName>
    </recommendedName>
</protein>
<evidence type="ECO:0000256" key="3">
    <source>
        <dbReference type="ARBA" id="ARBA00022771"/>
    </source>
</evidence>
<proteinExistence type="predicted"/>
<dbReference type="GO" id="GO:0016020">
    <property type="term" value="C:membrane"/>
    <property type="evidence" value="ECO:0007669"/>
    <property type="project" value="TreeGrafter"/>
</dbReference>
<name>A0A7R9A743_9CRUS</name>
<dbReference type="GO" id="GO:0008270">
    <property type="term" value="F:zinc ion binding"/>
    <property type="evidence" value="ECO:0007669"/>
    <property type="project" value="UniProtKB-KW"/>
</dbReference>
<dbReference type="SMART" id="SM00105">
    <property type="entry name" value="ArfGap"/>
    <property type="match status" value="1"/>
</dbReference>
<dbReference type="InterPro" id="IPR037278">
    <property type="entry name" value="ARFGAP/RecO"/>
</dbReference>
<reference evidence="8" key="1">
    <citation type="submission" date="2020-11" db="EMBL/GenBank/DDBJ databases">
        <authorList>
            <person name="Tran Van P."/>
        </authorList>
    </citation>
    <scope>NUCLEOTIDE SEQUENCE</scope>
</reference>
<dbReference type="FunFam" id="1.10.220.150:FF:000005">
    <property type="entry name" value="Arf-GAP domain and FG repeat-containing protein 1"/>
    <property type="match status" value="1"/>
</dbReference>
<sequence length="657" mass="70470">MQAISGSKPPMDPSHPWMQAISGSKPRMDVTCMPCLIRVISPLSITFDDDPRVLIPRTRERSENLSVPPERLDDVTATLSAADDVIAIRNAAISRAHRVQPVRSRPKRNCRIRPAPKRTDTLKGTSRDYARKNGKFPTANSDHLLCKTVHPNECGTELIVSRSTALRRHPFPVPTRRAGPSPPAARGAVRIEPARSDLYPGARSNMASSKSKAEDKSLFILRELAHLPKNKECFDCGQKGPTYVNMTIGSFVCTHCSGLLRGLTPPHRVKSISMATFTPEEIEFVKARGNEYCTRVWLGAYNSSKNAVDFRDQDKLKDFMVAKYEKKRYYMDPGSIQSFKPPSTDPPPKATTPTSEVKPLSSLVGSQVKPLAVLSTSQAARVHSLPEISKKPLEFVPSKPVDSFDPFGSLPTQDIPNFANFDNDAFLAASAKSVSSDPRPAKGSAPSMDKYAALADLDEIFKSQKSQHEQNINWNSSSPTPSSGAAKLSSSPQTSSVFPGTQPAAAFGNPPLVATSIGMTGGAFGGFPPQTTTAAAFMPNPMLTSQSFPAFPMANGVPAYSVPSIMPIHGFPGGVVSPAYMTGGGVMNGVWGGWGGTWPTMVPGQQPQPVMPAQKGMMFQASSPWVPSNPNPFSAAPGPSAMSGAAGRVNPGNPFLS</sequence>
<evidence type="ECO:0000256" key="4">
    <source>
        <dbReference type="ARBA" id="ARBA00022833"/>
    </source>
</evidence>
<dbReference type="GO" id="GO:0005737">
    <property type="term" value="C:cytoplasm"/>
    <property type="evidence" value="ECO:0007669"/>
    <property type="project" value="TreeGrafter"/>
</dbReference>
<dbReference type="OrthoDB" id="6036at2759"/>
<dbReference type="PRINTS" id="PR00405">
    <property type="entry name" value="REVINTRACTNG"/>
</dbReference>
<feature type="domain" description="Arf-GAP" evidence="7">
    <location>
        <begin position="215"/>
        <end position="338"/>
    </location>
</feature>
<evidence type="ECO:0000256" key="1">
    <source>
        <dbReference type="ARBA" id="ARBA00022723"/>
    </source>
</evidence>
<feature type="compositionally biased region" description="Low complexity" evidence="6">
    <location>
        <begin position="632"/>
        <end position="647"/>
    </location>
</feature>
<dbReference type="AlphaFoldDB" id="A0A7R9A743"/>
<feature type="compositionally biased region" description="Basic residues" evidence="6">
    <location>
        <begin position="100"/>
        <end position="116"/>
    </location>
</feature>
<dbReference type="EMBL" id="CAJPEV010001019">
    <property type="protein sequence ID" value="CAG0890188.1"/>
    <property type="molecule type" value="Genomic_DNA"/>
</dbReference>
<dbReference type="EMBL" id="LR900536">
    <property type="protein sequence ID" value="CAD7246029.1"/>
    <property type="molecule type" value="Genomic_DNA"/>
</dbReference>
<keyword evidence="3 5" id="KW-0863">Zinc-finger</keyword>
<keyword evidence="9" id="KW-1185">Reference proteome</keyword>
<dbReference type="PROSITE" id="PS50115">
    <property type="entry name" value="ARFGAP"/>
    <property type="match status" value="1"/>
</dbReference>
<dbReference type="SUPFAM" id="SSF57863">
    <property type="entry name" value="ArfGap/RecO-like zinc finger"/>
    <property type="match status" value="1"/>
</dbReference>
<evidence type="ECO:0000256" key="6">
    <source>
        <dbReference type="SAM" id="MobiDB-lite"/>
    </source>
</evidence>
<accession>A0A7R9A743</accession>
<feature type="region of interest" description="Disordered" evidence="6">
    <location>
        <begin position="1"/>
        <end position="22"/>
    </location>
</feature>
<keyword evidence="2" id="KW-0677">Repeat</keyword>
<evidence type="ECO:0000313" key="9">
    <source>
        <dbReference type="Proteomes" id="UP000677054"/>
    </source>
</evidence>
<feature type="region of interest" description="Disordered" evidence="6">
    <location>
        <begin position="333"/>
        <end position="361"/>
    </location>
</feature>
<evidence type="ECO:0000256" key="5">
    <source>
        <dbReference type="PROSITE-ProRule" id="PRU00288"/>
    </source>
</evidence>
<keyword evidence="4" id="KW-0862">Zinc</keyword>
<dbReference type="Proteomes" id="UP000677054">
    <property type="component" value="Unassembled WGS sequence"/>
</dbReference>